<feature type="transmembrane region" description="Helical" evidence="6">
    <location>
        <begin position="204"/>
        <end position="224"/>
    </location>
</feature>
<evidence type="ECO:0000259" key="8">
    <source>
        <dbReference type="Pfam" id="PF08044"/>
    </source>
</evidence>
<evidence type="ECO:0000256" key="6">
    <source>
        <dbReference type="SAM" id="Phobius"/>
    </source>
</evidence>
<feature type="region of interest" description="Disordered" evidence="5">
    <location>
        <begin position="56"/>
        <end position="117"/>
    </location>
</feature>
<comment type="caution">
    <text evidence="9">The sequence shown here is derived from an EMBL/GenBank/DDBJ whole genome shotgun (WGS) entry which is preliminary data.</text>
</comment>
<dbReference type="RefSeq" id="WP_344027279.1">
    <property type="nucleotide sequence ID" value="NZ_BAAAJK010000040.1"/>
</dbReference>
<evidence type="ECO:0000256" key="2">
    <source>
        <dbReference type="ARBA" id="ARBA00022692"/>
    </source>
</evidence>
<reference evidence="10" key="1">
    <citation type="journal article" date="2019" name="Int. J. Syst. Evol. Microbiol.">
        <title>The Global Catalogue of Microorganisms (GCM) 10K type strain sequencing project: providing services to taxonomists for standard genome sequencing and annotation.</title>
        <authorList>
            <consortium name="The Broad Institute Genomics Platform"/>
            <consortium name="The Broad Institute Genome Sequencing Center for Infectious Disease"/>
            <person name="Wu L."/>
            <person name="Ma J."/>
        </authorList>
    </citation>
    <scope>NUCLEOTIDE SEQUENCE [LARGE SCALE GENOMIC DNA]</scope>
    <source>
        <strain evidence="10">JCM 11896</strain>
    </source>
</reference>
<dbReference type="InterPro" id="IPR012551">
    <property type="entry name" value="DUF1707_SHOCT-like"/>
</dbReference>
<proteinExistence type="predicted"/>
<evidence type="ECO:0000313" key="9">
    <source>
        <dbReference type="EMBL" id="GAA1398550.1"/>
    </source>
</evidence>
<dbReference type="InterPro" id="IPR007829">
    <property type="entry name" value="TM2"/>
</dbReference>
<gene>
    <name evidence="9" type="ORF">GCM10009613_52900</name>
</gene>
<evidence type="ECO:0000256" key="5">
    <source>
        <dbReference type="SAM" id="MobiDB-lite"/>
    </source>
</evidence>
<evidence type="ECO:0000259" key="7">
    <source>
        <dbReference type="Pfam" id="PF05154"/>
    </source>
</evidence>
<feature type="compositionally biased region" description="Low complexity" evidence="5">
    <location>
        <begin position="73"/>
        <end position="96"/>
    </location>
</feature>
<dbReference type="EMBL" id="BAAAJK010000040">
    <property type="protein sequence ID" value="GAA1398550.1"/>
    <property type="molecule type" value="Genomic_DNA"/>
</dbReference>
<keyword evidence="10" id="KW-1185">Reference proteome</keyword>
<evidence type="ECO:0000256" key="4">
    <source>
        <dbReference type="ARBA" id="ARBA00023136"/>
    </source>
</evidence>
<comment type="subcellular location">
    <subcellularLocation>
        <location evidence="1">Membrane</location>
        <topology evidence="1">Multi-pass membrane protein</topology>
    </subcellularLocation>
</comment>
<keyword evidence="3 6" id="KW-1133">Transmembrane helix</keyword>
<sequence>MSTGDLGHAEQEDAVRALSLHFTGGRLEVGAFDERVRRARAAGSWAELAALFTDLPEPHPDFPPGVRPGEGGATAAPPADGTSAGSAGATAAYPAGGATGPGPDHRTAPPWPPAHGARQPAFPGFAPGHESTPAWYDGYPNAYPPHPGPPVYGAYAGYDAAAPFGREPYSGRPYSDRQRIVGGLLQLFLPFGVGRFYTGHTGLAVAQLLVTLFTFGFGAIWSFVDGIVILAGSPTDPAGRPLRP</sequence>
<name>A0ABP4IWB1_9PSEU</name>
<protein>
    <submittedName>
        <fullName evidence="9">DUF1707 domain-containing protein</fullName>
    </submittedName>
</protein>
<dbReference type="Pfam" id="PF05154">
    <property type="entry name" value="TM2"/>
    <property type="match status" value="1"/>
</dbReference>
<feature type="domain" description="DUF1707" evidence="8">
    <location>
        <begin position="7"/>
        <end position="56"/>
    </location>
</feature>
<keyword evidence="4 6" id="KW-0472">Membrane</keyword>
<keyword evidence="2 6" id="KW-0812">Transmembrane</keyword>
<dbReference type="Pfam" id="PF08044">
    <property type="entry name" value="DUF1707"/>
    <property type="match status" value="1"/>
</dbReference>
<evidence type="ECO:0000256" key="1">
    <source>
        <dbReference type="ARBA" id="ARBA00004141"/>
    </source>
</evidence>
<evidence type="ECO:0000256" key="3">
    <source>
        <dbReference type="ARBA" id="ARBA00022989"/>
    </source>
</evidence>
<feature type="domain" description="TM2" evidence="7">
    <location>
        <begin position="176"/>
        <end position="227"/>
    </location>
</feature>
<organism evidence="9 10">
    <name type="scientific">Pseudonocardia kongjuensis</name>
    <dbReference type="NCBI Taxonomy" id="102227"/>
    <lineage>
        <taxon>Bacteria</taxon>
        <taxon>Bacillati</taxon>
        <taxon>Actinomycetota</taxon>
        <taxon>Actinomycetes</taxon>
        <taxon>Pseudonocardiales</taxon>
        <taxon>Pseudonocardiaceae</taxon>
        <taxon>Pseudonocardia</taxon>
    </lineage>
</organism>
<feature type="transmembrane region" description="Helical" evidence="6">
    <location>
        <begin position="180"/>
        <end position="198"/>
    </location>
</feature>
<dbReference type="Proteomes" id="UP001501414">
    <property type="component" value="Unassembled WGS sequence"/>
</dbReference>
<accession>A0ABP4IWB1</accession>
<evidence type="ECO:0000313" key="10">
    <source>
        <dbReference type="Proteomes" id="UP001501414"/>
    </source>
</evidence>